<evidence type="ECO:0000256" key="6">
    <source>
        <dbReference type="SAM" id="MobiDB-lite"/>
    </source>
</evidence>
<dbReference type="GO" id="GO:0006367">
    <property type="term" value="P:transcription initiation at RNA polymerase II promoter"/>
    <property type="evidence" value="ECO:0007669"/>
    <property type="project" value="UniProtKB-ARBA"/>
</dbReference>
<dbReference type="GO" id="GO:0005736">
    <property type="term" value="C:RNA polymerase I complex"/>
    <property type="evidence" value="ECO:0007669"/>
    <property type="project" value="TreeGrafter"/>
</dbReference>
<dbReference type="EMBL" id="SAEB01000003">
    <property type="protein sequence ID" value="RVD87251.1"/>
    <property type="molecule type" value="Genomic_DNA"/>
</dbReference>
<dbReference type="VEuPathDB" id="FungiDB:DFL_001493"/>
<dbReference type="NCBIfam" id="NF007129">
    <property type="entry name" value="PRK09570.1"/>
    <property type="match status" value="1"/>
</dbReference>
<dbReference type="GO" id="GO:0005665">
    <property type="term" value="C:RNA polymerase II, core complex"/>
    <property type="evidence" value="ECO:0007669"/>
    <property type="project" value="TreeGrafter"/>
</dbReference>
<dbReference type="FunFam" id="3.90.940.20:FF:000001">
    <property type="entry name" value="DNA-directed RNA polymerases I, II, and III subunit RPABC1"/>
    <property type="match status" value="1"/>
</dbReference>
<keyword evidence="10" id="KW-1185">Reference proteome</keyword>
<evidence type="ECO:0000259" key="8">
    <source>
        <dbReference type="Pfam" id="PF03871"/>
    </source>
</evidence>
<protein>
    <recommendedName>
        <fullName evidence="2">DNA-directed RNA polymerases I, II, and III subunit RPABC1</fullName>
    </recommendedName>
</protein>
<dbReference type="HAMAP" id="MF_00025">
    <property type="entry name" value="RNApol_Rpo5_RPB5"/>
    <property type="match status" value="1"/>
</dbReference>
<dbReference type="InterPro" id="IPR035913">
    <property type="entry name" value="RPB5-like_sf"/>
</dbReference>
<reference evidence="9 10" key="1">
    <citation type="submission" date="2019-01" db="EMBL/GenBank/DDBJ databases">
        <title>Intercellular communication is required for trap formation in the nematode-trapping fungus Duddingtonia flagrans.</title>
        <authorList>
            <person name="Youssar L."/>
            <person name="Wernet V."/>
            <person name="Hensel N."/>
            <person name="Hildebrandt H.-G."/>
            <person name="Fischer R."/>
        </authorList>
    </citation>
    <scope>NUCLEOTIDE SEQUENCE [LARGE SCALE GENOMIC DNA]</scope>
    <source>
        <strain evidence="9 10">CBS H-5679</strain>
    </source>
</reference>
<dbReference type="InterPro" id="IPR014381">
    <property type="entry name" value="Arch_Rpo5/euc_Rpb5"/>
</dbReference>
<feature type="domain" description="RNA polymerase subunit H/Rpb5 C-terminal" evidence="7">
    <location>
        <begin position="194"/>
        <end position="266"/>
    </location>
</feature>
<feature type="region of interest" description="Disordered" evidence="6">
    <location>
        <begin position="97"/>
        <end position="118"/>
    </location>
</feature>
<dbReference type="GO" id="GO:0005666">
    <property type="term" value="C:RNA polymerase III complex"/>
    <property type="evidence" value="ECO:0007669"/>
    <property type="project" value="UniProtKB-ARBA"/>
</dbReference>
<evidence type="ECO:0000313" key="10">
    <source>
        <dbReference type="Proteomes" id="UP000283090"/>
    </source>
</evidence>
<dbReference type="InterPro" id="IPR000783">
    <property type="entry name" value="RNA_pol_subH/Rpb5_C"/>
</dbReference>
<dbReference type="AlphaFoldDB" id="A0A437A813"/>
<proteinExistence type="inferred from homology"/>
<gene>
    <name evidence="9" type="ORF">DFL_001493</name>
</gene>
<evidence type="ECO:0000259" key="7">
    <source>
        <dbReference type="Pfam" id="PF01191"/>
    </source>
</evidence>
<dbReference type="GO" id="GO:0003677">
    <property type="term" value="F:DNA binding"/>
    <property type="evidence" value="ECO:0007669"/>
    <property type="project" value="InterPro"/>
</dbReference>
<evidence type="ECO:0000256" key="1">
    <source>
        <dbReference type="ARBA" id="ARBA00004123"/>
    </source>
</evidence>
<evidence type="ECO:0000256" key="2">
    <source>
        <dbReference type="ARBA" id="ARBA00020809"/>
    </source>
</evidence>
<dbReference type="STRING" id="97331.A0A437A813"/>
<keyword evidence="3" id="KW-0804">Transcription</keyword>
<dbReference type="InterPro" id="IPR036710">
    <property type="entry name" value="RNA_pol_Rpb5_N_sf"/>
</dbReference>
<accession>A0A437A813</accession>
<keyword evidence="4" id="KW-0539">Nucleus</keyword>
<dbReference type="GO" id="GO:0042797">
    <property type="term" value="P:tRNA transcription by RNA polymerase III"/>
    <property type="evidence" value="ECO:0007669"/>
    <property type="project" value="TreeGrafter"/>
</dbReference>
<evidence type="ECO:0000313" key="9">
    <source>
        <dbReference type="EMBL" id="RVD87251.1"/>
    </source>
</evidence>
<dbReference type="GeneID" id="93583804"/>
<dbReference type="PIRSF" id="PIRSF000747">
    <property type="entry name" value="RPB5"/>
    <property type="match status" value="1"/>
</dbReference>
<dbReference type="Pfam" id="PF03871">
    <property type="entry name" value="RNA_pol_Rpb5_N"/>
    <property type="match status" value="1"/>
</dbReference>
<dbReference type="SUPFAM" id="SSF53036">
    <property type="entry name" value="Eukaryotic RPB5 N-terminal domain"/>
    <property type="match status" value="1"/>
</dbReference>
<dbReference type="GO" id="GO:0003899">
    <property type="term" value="F:DNA-directed RNA polymerase activity"/>
    <property type="evidence" value="ECO:0007669"/>
    <property type="project" value="InterPro"/>
</dbReference>
<dbReference type="Pfam" id="PF01191">
    <property type="entry name" value="RNA_pol_Rpb5_C"/>
    <property type="match status" value="1"/>
</dbReference>
<feature type="compositionally biased region" description="Polar residues" evidence="6">
    <location>
        <begin position="104"/>
        <end position="118"/>
    </location>
</feature>
<dbReference type="PANTHER" id="PTHR10535">
    <property type="entry name" value="DNA-DIRECTED RNA POLYMERASES I, II, AND III SUBUNIT RPABC1"/>
    <property type="match status" value="1"/>
</dbReference>
<evidence type="ECO:0000256" key="4">
    <source>
        <dbReference type="ARBA" id="ARBA00023242"/>
    </source>
</evidence>
<comment type="caution">
    <text evidence="9">The sequence shown here is derived from an EMBL/GenBank/DDBJ whole genome shotgun (WGS) entry which is preliminary data.</text>
</comment>
<dbReference type="SUPFAM" id="SSF55287">
    <property type="entry name" value="RPB5-like RNA polymerase subunit"/>
    <property type="match status" value="1"/>
</dbReference>
<dbReference type="Gene3D" id="3.90.940.20">
    <property type="entry name" value="RPB5-like RNA polymerase subunit"/>
    <property type="match status" value="1"/>
</dbReference>
<dbReference type="PANTHER" id="PTHR10535:SF0">
    <property type="entry name" value="DNA-DIRECTED RNA POLYMERASES I, II, AND III SUBUNIT RPABC1"/>
    <property type="match status" value="1"/>
</dbReference>
<dbReference type="InterPro" id="IPR005571">
    <property type="entry name" value="RNA_pol_Rpb5_N"/>
</dbReference>
<organism evidence="9 10">
    <name type="scientific">Arthrobotrys flagrans</name>
    <name type="common">Nematode-trapping fungus</name>
    <name type="synonym">Trichothecium flagrans</name>
    <dbReference type="NCBI Taxonomy" id="97331"/>
    <lineage>
        <taxon>Eukaryota</taxon>
        <taxon>Fungi</taxon>
        <taxon>Dikarya</taxon>
        <taxon>Ascomycota</taxon>
        <taxon>Pezizomycotina</taxon>
        <taxon>Orbiliomycetes</taxon>
        <taxon>Orbiliales</taxon>
        <taxon>Orbiliaceae</taxon>
        <taxon>Arthrobotrys</taxon>
    </lineage>
</organism>
<dbReference type="Proteomes" id="UP000283090">
    <property type="component" value="Unassembled WGS sequence"/>
</dbReference>
<dbReference type="FunFam" id="3.40.1340.10:FF:000002">
    <property type="entry name" value="DNA-directed RNA polymerases I, II, and III subunit RPABC1"/>
    <property type="match status" value="1"/>
</dbReference>
<dbReference type="RefSeq" id="XP_067492795.1">
    <property type="nucleotide sequence ID" value="XM_067630119.1"/>
</dbReference>
<dbReference type="OrthoDB" id="248779at2759"/>
<sequence length="267" mass="30470">MFFERAALFNLESCSSPSIAITIDSFTDVEFSASVFPGNPTTMSDADAREVSRLYRAWRTAHEMIADRGYDLTEEELNISLDDFKVKYCDSDGRPQRKKMTFSAKPSQSMIDRNTDSQTGQLIPNSCGTIWVEFSPEPSIGIKQMRVFAHTIVEHNFHTGVFITMAPLTSSAAKIIPTVAPSVIECFLEQDLLVNITRHELVPQHVLMSREDKRKLLERYRLKETQLPRIQQADPVAKYFGLKRGMVVKIIRKSETAGRYASYRWVY</sequence>
<name>A0A437A813_ARTFL</name>
<feature type="domain" description="RNA polymerase Rpb5 N-terminal" evidence="8">
    <location>
        <begin position="49"/>
        <end position="151"/>
    </location>
</feature>
<dbReference type="GO" id="GO:0006362">
    <property type="term" value="P:transcription elongation by RNA polymerase I"/>
    <property type="evidence" value="ECO:0007669"/>
    <property type="project" value="UniProtKB-ARBA"/>
</dbReference>
<evidence type="ECO:0000256" key="5">
    <source>
        <dbReference type="ARBA" id="ARBA00025765"/>
    </source>
</evidence>
<evidence type="ECO:0000256" key="3">
    <source>
        <dbReference type="ARBA" id="ARBA00023163"/>
    </source>
</evidence>
<comment type="similarity">
    <text evidence="5">Belongs to the archaeal Rpo5/eukaryotic RPB5 RNA polymerase subunit family.</text>
</comment>
<dbReference type="Gene3D" id="3.40.1340.10">
    <property type="entry name" value="RNA polymerase, Rpb5, N-terminal domain"/>
    <property type="match status" value="1"/>
</dbReference>
<comment type="subcellular location">
    <subcellularLocation>
        <location evidence="1">Nucleus</location>
    </subcellularLocation>
</comment>